<dbReference type="AlphaFoldDB" id="A0A1G9VXE7"/>
<reference evidence="2 3" key="1">
    <citation type="submission" date="2016-10" db="EMBL/GenBank/DDBJ databases">
        <authorList>
            <person name="de Groot N.N."/>
        </authorList>
    </citation>
    <scope>NUCLEOTIDE SEQUENCE [LARGE SCALE GENOMIC DNA]</scope>
    <source>
        <strain evidence="2 3">CGMCC 1.11147</strain>
    </source>
</reference>
<keyword evidence="1" id="KW-0732">Signal</keyword>
<organism evidence="2 3">
    <name type="scientific">Nocardioides szechwanensis</name>
    <dbReference type="NCBI Taxonomy" id="1005944"/>
    <lineage>
        <taxon>Bacteria</taxon>
        <taxon>Bacillati</taxon>
        <taxon>Actinomycetota</taxon>
        <taxon>Actinomycetes</taxon>
        <taxon>Propionibacteriales</taxon>
        <taxon>Nocardioidaceae</taxon>
        <taxon>Nocardioides</taxon>
    </lineage>
</organism>
<feature type="chain" id="PRO_5011781867" description="Secreted protein" evidence="1">
    <location>
        <begin position="28"/>
        <end position="87"/>
    </location>
</feature>
<feature type="signal peptide" evidence="1">
    <location>
        <begin position="1"/>
        <end position="27"/>
    </location>
</feature>
<sequence>MRRYLTFANVCSLLALVIATSTGVSYAAVPAMFESVRLLLTTLAAASELSASSPAPMALSAISVAVRESLTISPPSTELSWSSLGRP</sequence>
<dbReference type="EMBL" id="FNIC01000001">
    <property type="protein sequence ID" value="SDM76616.1"/>
    <property type="molecule type" value="Genomic_DNA"/>
</dbReference>
<dbReference type="RefSeq" id="WP_091022201.1">
    <property type="nucleotide sequence ID" value="NZ_BKAE01000003.1"/>
</dbReference>
<evidence type="ECO:0000313" key="2">
    <source>
        <dbReference type="EMBL" id="SDM76616.1"/>
    </source>
</evidence>
<evidence type="ECO:0000313" key="3">
    <source>
        <dbReference type="Proteomes" id="UP000199004"/>
    </source>
</evidence>
<evidence type="ECO:0008006" key="4">
    <source>
        <dbReference type="Google" id="ProtNLM"/>
    </source>
</evidence>
<name>A0A1G9VXE7_9ACTN</name>
<evidence type="ECO:0000256" key="1">
    <source>
        <dbReference type="SAM" id="SignalP"/>
    </source>
</evidence>
<dbReference type="Proteomes" id="UP000199004">
    <property type="component" value="Unassembled WGS sequence"/>
</dbReference>
<gene>
    <name evidence="2" type="ORF">SAMN05192576_0885</name>
</gene>
<accession>A0A1G9VXE7</accession>
<proteinExistence type="predicted"/>
<dbReference type="STRING" id="1005944.SAMN05192576_0885"/>
<protein>
    <recommendedName>
        <fullName evidence="4">Secreted protein</fullName>
    </recommendedName>
</protein>
<keyword evidence="3" id="KW-1185">Reference proteome</keyword>